<evidence type="ECO:0000256" key="4">
    <source>
        <dbReference type="HAMAP-Rule" id="MF_01341"/>
    </source>
</evidence>
<dbReference type="InterPro" id="IPR005749">
    <property type="entry name" value="Ribosomal_uL15_bac-type"/>
</dbReference>
<dbReference type="SUPFAM" id="SSF52080">
    <property type="entry name" value="Ribosomal proteins L15p and L18e"/>
    <property type="match status" value="1"/>
</dbReference>
<feature type="region of interest" description="Disordered" evidence="5">
    <location>
        <begin position="1"/>
        <end position="44"/>
    </location>
</feature>
<proteinExistence type="inferred from homology"/>
<dbReference type="GO" id="GO:0003735">
    <property type="term" value="F:structural constituent of ribosome"/>
    <property type="evidence" value="ECO:0007669"/>
    <property type="project" value="InterPro"/>
</dbReference>
<dbReference type="Gene3D" id="3.100.10.10">
    <property type="match status" value="1"/>
</dbReference>
<protein>
    <recommendedName>
        <fullName evidence="4">Large ribosomal subunit protein uL15</fullName>
    </recommendedName>
</protein>
<dbReference type="PANTHER" id="PTHR12934">
    <property type="entry name" value="50S RIBOSOMAL PROTEIN L15"/>
    <property type="match status" value="1"/>
</dbReference>
<dbReference type="InterPro" id="IPR036227">
    <property type="entry name" value="Ribosomal_uL15/eL18_sf"/>
</dbReference>
<evidence type="ECO:0000313" key="8">
    <source>
        <dbReference type="Proteomes" id="UP000230132"/>
    </source>
</evidence>
<feature type="compositionally biased region" description="Basic residues" evidence="5">
    <location>
        <begin position="10"/>
        <end position="23"/>
    </location>
</feature>
<keyword evidence="4" id="KW-0694">RNA-binding</keyword>
<dbReference type="InterPro" id="IPR030878">
    <property type="entry name" value="Ribosomal_uL15"/>
</dbReference>
<comment type="function">
    <text evidence="4">Binds to the 23S rRNA.</text>
</comment>
<evidence type="ECO:0000313" key="7">
    <source>
        <dbReference type="EMBL" id="PIR90114.1"/>
    </source>
</evidence>
<dbReference type="Proteomes" id="UP000230132">
    <property type="component" value="Unassembled WGS sequence"/>
</dbReference>
<dbReference type="InterPro" id="IPR021131">
    <property type="entry name" value="Ribosomal_uL15/eL18"/>
</dbReference>
<dbReference type="EMBL" id="PFAX01000032">
    <property type="protein sequence ID" value="PIR90114.1"/>
    <property type="molecule type" value="Genomic_DNA"/>
</dbReference>
<comment type="caution">
    <text evidence="7">The sequence shown here is derived from an EMBL/GenBank/DDBJ whole genome shotgun (WGS) entry which is preliminary data.</text>
</comment>
<gene>
    <name evidence="4" type="primary">rplO</name>
    <name evidence="7" type="ORF">COU05_03160</name>
</gene>
<dbReference type="GO" id="GO:0022625">
    <property type="term" value="C:cytosolic large ribosomal subunit"/>
    <property type="evidence" value="ECO:0007669"/>
    <property type="project" value="TreeGrafter"/>
</dbReference>
<comment type="subunit">
    <text evidence="4">Part of the 50S ribosomal subunit.</text>
</comment>
<evidence type="ECO:0000256" key="2">
    <source>
        <dbReference type="ARBA" id="ARBA00022980"/>
    </source>
</evidence>
<name>A0A2H0UTP8_9BACT</name>
<accession>A0A2H0UTP8</accession>
<dbReference type="HAMAP" id="MF_01341">
    <property type="entry name" value="Ribosomal_uL15"/>
    <property type="match status" value="1"/>
</dbReference>
<evidence type="ECO:0000256" key="1">
    <source>
        <dbReference type="ARBA" id="ARBA00007320"/>
    </source>
</evidence>
<evidence type="ECO:0000259" key="6">
    <source>
        <dbReference type="Pfam" id="PF00828"/>
    </source>
</evidence>
<dbReference type="Pfam" id="PF00828">
    <property type="entry name" value="Ribosomal_L27A"/>
    <property type="match status" value="1"/>
</dbReference>
<feature type="domain" description="Large ribosomal subunit protein uL15/eL18" evidence="6">
    <location>
        <begin position="71"/>
        <end position="134"/>
    </location>
</feature>
<dbReference type="PANTHER" id="PTHR12934:SF11">
    <property type="entry name" value="LARGE RIBOSOMAL SUBUNIT PROTEIN UL15M"/>
    <property type="match status" value="1"/>
</dbReference>
<keyword evidence="3 4" id="KW-0687">Ribonucleoprotein</keyword>
<reference evidence="8" key="1">
    <citation type="submission" date="2017-09" db="EMBL/GenBank/DDBJ databases">
        <title>Depth-based differentiation of microbial function through sediment-hosted aquifers and enrichment of novel symbionts in the deep terrestrial subsurface.</title>
        <authorList>
            <person name="Probst A.J."/>
            <person name="Ladd B."/>
            <person name="Jarett J.K."/>
            <person name="Geller-Mcgrath D.E."/>
            <person name="Sieber C.M.K."/>
            <person name="Emerson J.B."/>
            <person name="Anantharaman K."/>
            <person name="Thomas B.C."/>
            <person name="Malmstrom R."/>
            <person name="Stieglmeier M."/>
            <person name="Klingl A."/>
            <person name="Woyke T."/>
            <person name="Ryan C.M."/>
            <person name="Banfield J.F."/>
        </authorList>
    </citation>
    <scope>NUCLEOTIDE SEQUENCE [LARGE SCALE GENOMIC DNA]</scope>
</reference>
<keyword evidence="4" id="KW-0699">rRNA-binding</keyword>
<dbReference type="AlphaFoldDB" id="A0A2H0UTP8"/>
<sequence length="140" mass="15785">MQIHQLQPNNKKKDKKRIGRGGKKGTYSGKGVKGQKSRAGRKLQPPMRELIKRYPKLTGYRNNPNFSFEKIVNLVDLEKHFKEGETINIAALLEKKMVKKIKGRVPQVKVLSKGGSAKKFVFEGVKTSQAVKDKAQVKVV</sequence>
<keyword evidence="2 4" id="KW-0689">Ribosomal protein</keyword>
<comment type="similarity">
    <text evidence="1 4">Belongs to the universal ribosomal protein uL15 family.</text>
</comment>
<dbReference type="GO" id="GO:0006412">
    <property type="term" value="P:translation"/>
    <property type="evidence" value="ECO:0007669"/>
    <property type="project" value="UniProtKB-UniRule"/>
</dbReference>
<evidence type="ECO:0000256" key="3">
    <source>
        <dbReference type="ARBA" id="ARBA00023274"/>
    </source>
</evidence>
<dbReference type="GO" id="GO:0019843">
    <property type="term" value="F:rRNA binding"/>
    <property type="evidence" value="ECO:0007669"/>
    <property type="project" value="UniProtKB-UniRule"/>
</dbReference>
<evidence type="ECO:0000256" key="5">
    <source>
        <dbReference type="SAM" id="MobiDB-lite"/>
    </source>
</evidence>
<organism evidence="7 8">
    <name type="scientific">bacterium (Candidatus Gribaldobacteria) CG10_big_fil_rev_8_21_14_0_10_37_21</name>
    <dbReference type="NCBI Taxonomy" id="2014275"/>
    <lineage>
        <taxon>Bacteria</taxon>
        <taxon>Candidatus Gribaldobacteria</taxon>
    </lineage>
</organism>